<dbReference type="OrthoDB" id="1998596at2"/>
<keyword evidence="2" id="KW-1185">Reference proteome</keyword>
<sequence length="224" mass="26054">MRELSIFVDESGGQSGISKYCLVTLVFHNQDDSIAEPVRAYEKALSDKSLPDIPFHASPLMYGKGAYGTLSHETRHRLFSSFFVLVRKLPISYKTFAYRRNELDTPQAFTARLKRDLTIFLVDYLEYFQSFDQIKIYYDNGQHMVTEALHGAIEFVLAKEAIRYTRASPLNYRLFQIADFLCTIELSAIKFEKHEETASDTKLFGNSRMFTRNYLRLIRRKALK</sequence>
<accession>A0A3N0B320</accession>
<evidence type="ECO:0000313" key="1">
    <source>
        <dbReference type="EMBL" id="RNL41523.1"/>
    </source>
</evidence>
<reference evidence="2" key="1">
    <citation type="submission" date="2018-05" db="EMBL/GenBank/DDBJ databases">
        <title>Genome Sequencing of selected type strains of the family Eggerthellaceae.</title>
        <authorList>
            <person name="Danylec N."/>
            <person name="Stoll D.A."/>
            <person name="Doetsch A."/>
            <person name="Huch M."/>
        </authorList>
    </citation>
    <scope>NUCLEOTIDE SEQUENCE [LARGE SCALE GENOMIC DNA]</scope>
    <source>
        <strain evidence="2">DSM 24851</strain>
    </source>
</reference>
<gene>
    <name evidence="1" type="ORF">DMP06_02830</name>
</gene>
<protein>
    <submittedName>
        <fullName evidence="1">Uncharacterized protein</fullName>
    </submittedName>
</protein>
<dbReference type="RefSeq" id="WP_123208220.1">
    <property type="nucleotide sequence ID" value="NZ_JBHTHO010000006.1"/>
</dbReference>
<proteinExistence type="predicted"/>
<dbReference type="Proteomes" id="UP000269591">
    <property type="component" value="Unassembled WGS sequence"/>
</dbReference>
<organism evidence="1 2">
    <name type="scientific">Slackia equolifaciens</name>
    <dbReference type="NCBI Taxonomy" id="498718"/>
    <lineage>
        <taxon>Bacteria</taxon>
        <taxon>Bacillati</taxon>
        <taxon>Actinomycetota</taxon>
        <taxon>Coriobacteriia</taxon>
        <taxon>Eggerthellales</taxon>
        <taxon>Eggerthellaceae</taxon>
        <taxon>Slackia</taxon>
    </lineage>
</organism>
<name>A0A3N0B320_9ACTN</name>
<dbReference type="AlphaFoldDB" id="A0A3N0B320"/>
<evidence type="ECO:0000313" key="2">
    <source>
        <dbReference type="Proteomes" id="UP000269591"/>
    </source>
</evidence>
<comment type="caution">
    <text evidence="1">The sequence shown here is derived from an EMBL/GenBank/DDBJ whole genome shotgun (WGS) entry which is preliminary data.</text>
</comment>
<dbReference type="EMBL" id="QIBX01000002">
    <property type="protein sequence ID" value="RNL41523.1"/>
    <property type="molecule type" value="Genomic_DNA"/>
</dbReference>